<dbReference type="EMBL" id="CAKMMW010000006">
    <property type="protein sequence ID" value="CAH1204824.1"/>
    <property type="molecule type" value="Genomic_DNA"/>
</dbReference>
<dbReference type="InterPro" id="IPR012854">
    <property type="entry name" value="Cu_amine_oxidase-like_N"/>
</dbReference>
<keyword evidence="4" id="KW-1185">Reference proteome</keyword>
<gene>
    <name evidence="3" type="ORF">PAECIP111891_02620</name>
</gene>
<evidence type="ECO:0000259" key="2">
    <source>
        <dbReference type="Pfam" id="PF07833"/>
    </source>
</evidence>
<dbReference type="Proteomes" id="UP000838821">
    <property type="component" value="Unassembled WGS sequence"/>
</dbReference>
<name>A0ABM9C8P2_9BACL</name>
<comment type="caution">
    <text evidence="3">The sequence shown here is derived from an EMBL/GenBank/DDBJ whole genome shotgun (WGS) entry which is preliminary data.</text>
</comment>
<dbReference type="Pfam" id="PF07833">
    <property type="entry name" value="Cu_amine_oxidN1"/>
    <property type="match status" value="1"/>
</dbReference>
<feature type="domain" description="Copper amine oxidase-like N-terminal" evidence="2">
    <location>
        <begin position="42"/>
        <end position="90"/>
    </location>
</feature>
<evidence type="ECO:0000256" key="1">
    <source>
        <dbReference type="SAM" id="SignalP"/>
    </source>
</evidence>
<proteinExistence type="predicted"/>
<feature type="chain" id="PRO_5045664887" description="Copper amine oxidase-like N-terminal domain-containing protein" evidence="1">
    <location>
        <begin position="23"/>
        <end position="285"/>
    </location>
</feature>
<organism evidence="3 4">
    <name type="scientific">Paenibacillus allorhizoplanae</name>
    <dbReference type="NCBI Taxonomy" id="2905648"/>
    <lineage>
        <taxon>Bacteria</taxon>
        <taxon>Bacillati</taxon>
        <taxon>Bacillota</taxon>
        <taxon>Bacilli</taxon>
        <taxon>Bacillales</taxon>
        <taxon>Paenibacillaceae</taxon>
        <taxon>Paenibacillus</taxon>
    </lineage>
</organism>
<sequence length="285" mass="32498">MKKLPKWSKVAIVGTLMGTCFGAGVYAQDVLQRVDAYLRSDYKVVVNGQAVQLANPPLIYNNSSYLPVKELASHLGAVVNWQESTKTIYVVPRVNPNQPAEGNESNYTEIILQYPFAQYMDYQGATYPVLLNNTDQTYYRLSDIERMGIRTDGLRKAKEKFTGQVYVSETELKNVWGNQPPQMSYSRYESFVVSGETDSLKLKALKTYVESYRYFVVDKVSYSWNPVIIDKLPEENTYYYLLNNNGHFFKTTIKLTPFTNYSNEISDYLVASTSVEDIEAGKVVN</sequence>
<feature type="signal peptide" evidence="1">
    <location>
        <begin position="1"/>
        <end position="22"/>
    </location>
</feature>
<dbReference type="SUPFAM" id="SSF55383">
    <property type="entry name" value="Copper amine oxidase, domain N"/>
    <property type="match status" value="1"/>
</dbReference>
<accession>A0ABM9C8P2</accession>
<dbReference type="InterPro" id="IPR036582">
    <property type="entry name" value="Mao_N_sf"/>
</dbReference>
<reference evidence="3" key="1">
    <citation type="submission" date="2022-01" db="EMBL/GenBank/DDBJ databases">
        <authorList>
            <person name="Criscuolo A."/>
        </authorList>
    </citation>
    <scope>NUCLEOTIDE SEQUENCE</scope>
    <source>
        <strain evidence="3">CIP111891</strain>
    </source>
</reference>
<evidence type="ECO:0000313" key="3">
    <source>
        <dbReference type="EMBL" id="CAH1204824.1"/>
    </source>
</evidence>
<dbReference type="RefSeq" id="WP_236287650.1">
    <property type="nucleotide sequence ID" value="NZ_CAKMMW010000006.1"/>
</dbReference>
<protein>
    <recommendedName>
        <fullName evidence="2">Copper amine oxidase-like N-terminal domain-containing protein</fullName>
    </recommendedName>
</protein>
<keyword evidence="1" id="KW-0732">Signal</keyword>
<evidence type="ECO:0000313" key="4">
    <source>
        <dbReference type="Proteomes" id="UP000838821"/>
    </source>
</evidence>